<dbReference type="Proteomes" id="UP000006671">
    <property type="component" value="Unassembled WGS sequence"/>
</dbReference>
<feature type="coiled-coil region" evidence="1">
    <location>
        <begin position="50"/>
        <end position="112"/>
    </location>
</feature>
<organism evidence="4">
    <name type="scientific">Naegleria gruberi</name>
    <name type="common">Amoeba</name>
    <dbReference type="NCBI Taxonomy" id="5762"/>
    <lineage>
        <taxon>Eukaryota</taxon>
        <taxon>Discoba</taxon>
        <taxon>Heterolobosea</taxon>
        <taxon>Tetramitia</taxon>
        <taxon>Eutetramitia</taxon>
        <taxon>Vahlkampfiidae</taxon>
        <taxon>Naegleria</taxon>
    </lineage>
</organism>
<dbReference type="GeneID" id="8855436"/>
<keyword evidence="4" id="KW-1185">Reference proteome</keyword>
<feature type="compositionally biased region" description="Basic and acidic residues" evidence="2">
    <location>
        <begin position="31"/>
        <end position="42"/>
    </location>
</feature>
<evidence type="ECO:0000313" key="3">
    <source>
        <dbReference type="EMBL" id="EFC49755.1"/>
    </source>
</evidence>
<protein>
    <submittedName>
        <fullName evidence="3">Predicted protein</fullName>
    </submittedName>
</protein>
<proteinExistence type="predicted"/>
<feature type="region of interest" description="Disordered" evidence="2">
    <location>
        <begin position="514"/>
        <end position="533"/>
    </location>
</feature>
<feature type="compositionally biased region" description="Polar residues" evidence="2">
    <location>
        <begin position="515"/>
        <end position="527"/>
    </location>
</feature>
<feature type="compositionally biased region" description="Polar residues" evidence="2">
    <location>
        <begin position="12"/>
        <end position="28"/>
    </location>
</feature>
<reference evidence="3 4" key="1">
    <citation type="journal article" date="2010" name="Cell">
        <title>The genome of Naegleria gruberi illuminates early eukaryotic versatility.</title>
        <authorList>
            <person name="Fritz-Laylin L.K."/>
            <person name="Prochnik S.E."/>
            <person name="Ginger M.L."/>
            <person name="Dacks J.B."/>
            <person name="Carpenter M.L."/>
            <person name="Field M.C."/>
            <person name="Kuo A."/>
            <person name="Paredez A."/>
            <person name="Chapman J."/>
            <person name="Pham J."/>
            <person name="Shu S."/>
            <person name="Neupane R."/>
            <person name="Cipriano M."/>
            <person name="Mancuso J."/>
            <person name="Tu H."/>
            <person name="Salamov A."/>
            <person name="Lindquist E."/>
            <person name="Shapiro H."/>
            <person name="Lucas S."/>
            <person name="Grigoriev I.V."/>
            <person name="Cande W.Z."/>
            <person name="Fulton C."/>
            <person name="Rokhsar D.S."/>
            <person name="Dawson S.C."/>
        </authorList>
    </citation>
    <scope>NUCLEOTIDE SEQUENCE [LARGE SCALE GENOMIC DNA]</scope>
    <source>
        <strain evidence="3 4">NEG-M</strain>
    </source>
</reference>
<evidence type="ECO:0000313" key="4">
    <source>
        <dbReference type="Proteomes" id="UP000006671"/>
    </source>
</evidence>
<dbReference type="VEuPathDB" id="AmoebaDB:NAEGRDRAFT_62357"/>
<keyword evidence="1" id="KW-0175">Coiled coil</keyword>
<name>D2V0N6_NAEGR</name>
<feature type="region of interest" description="Disordered" evidence="2">
    <location>
        <begin position="1"/>
        <end position="42"/>
    </location>
</feature>
<dbReference type="AlphaFoldDB" id="D2V0N6"/>
<dbReference type="EMBL" id="GG738847">
    <property type="protein sequence ID" value="EFC49755.1"/>
    <property type="molecule type" value="Genomic_DNA"/>
</dbReference>
<dbReference type="RefSeq" id="XP_002682499.1">
    <property type="nucleotide sequence ID" value="XM_002682453.1"/>
</dbReference>
<dbReference type="OrthoDB" id="10407313at2759"/>
<dbReference type="InParanoid" id="D2V0N6"/>
<sequence>MPVRYHIVSPTAAASSSLDAGGESTSYSEENDQKRLKVRTSKEGRRKATVKEVLSEFEALRQENGVLKEKIEEQTSALDFLRKSGEQRESLIEELRKEIKKLRVTAKQEFDMFAEEMKTKSMEDEFKIKTLSIEKSRMESEMHIYKFYEQENAELRSIVKSLHAQLEKLSHVKTLESQTSAVELEKFRKQIESEYQKKFEESVSRQEPVTKNDGVWDAIVRSGLFKEVMVNRPPSDINVFLEQIRSILSQNEKLKRDKQVRDEDLIKRENLIREMQIKQLSDQEKIRLLEEDVYDSKNASADNDVLHTELDVMANELTRLTERYKTSMSEMEKWRGRALALKHVDIDLTPRKLSKLLDAKEEMIQSARNTVKNIKKNVDEEVEKPAISVLQALSMWNTNFSNVNTSEMQQDQPQLHSQSLPESFREEEFSEPVIFEPLQKRAVTSKEKSARDRTCKIVYPNEHSQSHSLLSLKPKKKKSFEEEFAEANKSLSVMSKQKKKGQLPSHLVSLYKSFGGSNTSADSSKNGSRFLVP</sequence>
<evidence type="ECO:0000256" key="1">
    <source>
        <dbReference type="SAM" id="Coils"/>
    </source>
</evidence>
<feature type="coiled-coil region" evidence="1">
    <location>
        <begin position="357"/>
        <end position="384"/>
    </location>
</feature>
<gene>
    <name evidence="3" type="ORF">NAEGRDRAFT_62357</name>
</gene>
<evidence type="ECO:0000256" key="2">
    <source>
        <dbReference type="SAM" id="MobiDB-lite"/>
    </source>
</evidence>
<dbReference type="KEGG" id="ngr:NAEGRDRAFT_62357"/>
<accession>D2V0N6</accession>